<proteinExistence type="predicted"/>
<feature type="transmembrane region" description="Helical" evidence="1">
    <location>
        <begin position="53"/>
        <end position="77"/>
    </location>
</feature>
<reference evidence="3" key="1">
    <citation type="submission" date="2016-10" db="EMBL/GenBank/DDBJ databases">
        <authorList>
            <person name="Varghese N."/>
        </authorList>
    </citation>
    <scope>NUCLEOTIDE SEQUENCE [LARGE SCALE GENOMIC DNA]</scope>
    <source>
        <strain evidence="3">DSM 45096 / BCRC 16803 / CGMCC 4.1857 / CIP 109030 / JCM 12277 / KCTC 19219 / NBRC 100920 / 33214</strain>
    </source>
</reference>
<keyword evidence="1" id="KW-0812">Transmembrane</keyword>
<organism evidence="2 3">
    <name type="scientific">Streptacidiphilus jiangxiensis</name>
    <dbReference type="NCBI Taxonomy" id="235985"/>
    <lineage>
        <taxon>Bacteria</taxon>
        <taxon>Bacillati</taxon>
        <taxon>Actinomycetota</taxon>
        <taxon>Actinomycetes</taxon>
        <taxon>Kitasatosporales</taxon>
        <taxon>Streptomycetaceae</taxon>
        <taxon>Streptacidiphilus</taxon>
    </lineage>
</organism>
<evidence type="ECO:0000313" key="3">
    <source>
        <dbReference type="Proteomes" id="UP000183015"/>
    </source>
</evidence>
<keyword evidence="1" id="KW-0472">Membrane</keyword>
<evidence type="ECO:0000313" key="2">
    <source>
        <dbReference type="EMBL" id="SEL14526.1"/>
    </source>
</evidence>
<accession>A0A1H7MT34</accession>
<gene>
    <name evidence="2" type="ORF">SAMN05414137_10656</name>
</gene>
<dbReference type="EMBL" id="FOAZ01000006">
    <property type="protein sequence ID" value="SEL14526.1"/>
    <property type="molecule type" value="Genomic_DNA"/>
</dbReference>
<protein>
    <submittedName>
        <fullName evidence="2">Uncharacterized protein</fullName>
    </submittedName>
</protein>
<name>A0A1H7MT34_STRJI</name>
<keyword evidence="3" id="KW-1185">Reference proteome</keyword>
<dbReference type="AlphaFoldDB" id="A0A1H7MT34"/>
<evidence type="ECO:0000256" key="1">
    <source>
        <dbReference type="SAM" id="Phobius"/>
    </source>
</evidence>
<dbReference type="RefSeq" id="WP_052438674.1">
    <property type="nucleotide sequence ID" value="NZ_BBPN01000012.1"/>
</dbReference>
<dbReference type="Proteomes" id="UP000183015">
    <property type="component" value="Unassembled WGS sequence"/>
</dbReference>
<sequence>MQYRYWCGECGFSTGWTGETEGRLQLLRHCRRWHRGIPVGGHRERARGRADRWGGCLVALCVGLALVVPAVVLLVLLV</sequence>
<dbReference type="STRING" id="235985.SAMN05414137_10656"/>
<keyword evidence="1" id="KW-1133">Transmembrane helix</keyword>